<accession>A0ABV7J4M7</accession>
<gene>
    <name evidence="1" type="ORF">ACFODZ_02160</name>
</gene>
<comment type="caution">
    <text evidence="1">The sequence shown here is derived from an EMBL/GenBank/DDBJ whole genome shotgun (WGS) entry which is preliminary data.</text>
</comment>
<evidence type="ECO:0000313" key="2">
    <source>
        <dbReference type="Proteomes" id="UP001595533"/>
    </source>
</evidence>
<reference evidence="2" key="1">
    <citation type="journal article" date="2019" name="Int. J. Syst. Evol. Microbiol.">
        <title>The Global Catalogue of Microorganisms (GCM) 10K type strain sequencing project: providing services to taxonomists for standard genome sequencing and annotation.</title>
        <authorList>
            <consortium name="The Broad Institute Genomics Platform"/>
            <consortium name="The Broad Institute Genome Sequencing Center for Infectious Disease"/>
            <person name="Wu L."/>
            <person name="Ma J."/>
        </authorList>
    </citation>
    <scope>NUCLEOTIDE SEQUENCE [LARGE SCALE GENOMIC DNA]</scope>
    <source>
        <strain evidence="2">KCTC 42953</strain>
    </source>
</reference>
<evidence type="ECO:0000313" key="1">
    <source>
        <dbReference type="EMBL" id="MFC3193035.1"/>
    </source>
</evidence>
<organism evidence="1 2">
    <name type="scientific">Marinicella sediminis</name>
    <dbReference type="NCBI Taxonomy" id="1792834"/>
    <lineage>
        <taxon>Bacteria</taxon>
        <taxon>Pseudomonadati</taxon>
        <taxon>Pseudomonadota</taxon>
        <taxon>Gammaproteobacteria</taxon>
        <taxon>Lysobacterales</taxon>
        <taxon>Marinicellaceae</taxon>
        <taxon>Marinicella</taxon>
    </lineage>
</organism>
<keyword evidence="2" id="KW-1185">Reference proteome</keyword>
<name>A0ABV7J4M7_9GAMM</name>
<dbReference type="EMBL" id="JBHRTS010000001">
    <property type="protein sequence ID" value="MFC3193035.1"/>
    <property type="molecule type" value="Genomic_DNA"/>
</dbReference>
<dbReference type="RefSeq" id="WP_077409691.1">
    <property type="nucleotide sequence ID" value="NZ_JBHRTS010000001.1"/>
</dbReference>
<proteinExistence type="predicted"/>
<protein>
    <submittedName>
        <fullName evidence="1">Uncharacterized protein</fullName>
    </submittedName>
</protein>
<dbReference type="Proteomes" id="UP001595533">
    <property type="component" value="Unassembled WGS sequence"/>
</dbReference>
<sequence>MSIQSAAKLINGNSPIDILHQILGGAQVVDALKAIWSGGQTGVWQQVAADQILTLNLPALLFSNGFD</sequence>